<dbReference type="Proteomes" id="UP001232063">
    <property type="component" value="Unassembled WGS sequence"/>
</dbReference>
<comment type="caution">
    <text evidence="1">The sequence shown here is derived from an EMBL/GenBank/DDBJ whole genome shotgun (WGS) entry which is preliminary data.</text>
</comment>
<dbReference type="AlphaFoldDB" id="A0AAE3R263"/>
<evidence type="ECO:0000313" key="1">
    <source>
        <dbReference type="EMBL" id="MDJ1500239.1"/>
    </source>
</evidence>
<proteinExistence type="predicted"/>
<protein>
    <submittedName>
        <fullName evidence="1">Uncharacterized protein</fullName>
    </submittedName>
</protein>
<accession>A0AAE3R263</accession>
<organism evidence="1 2">
    <name type="scientific">Xanthocytophaga agilis</name>
    <dbReference type="NCBI Taxonomy" id="3048010"/>
    <lineage>
        <taxon>Bacteria</taxon>
        <taxon>Pseudomonadati</taxon>
        <taxon>Bacteroidota</taxon>
        <taxon>Cytophagia</taxon>
        <taxon>Cytophagales</taxon>
        <taxon>Rhodocytophagaceae</taxon>
        <taxon>Xanthocytophaga</taxon>
    </lineage>
</organism>
<gene>
    <name evidence="1" type="ORF">QNI22_06265</name>
</gene>
<evidence type="ECO:0000313" key="2">
    <source>
        <dbReference type="Proteomes" id="UP001232063"/>
    </source>
</evidence>
<reference evidence="1" key="1">
    <citation type="submission" date="2023-05" db="EMBL/GenBank/DDBJ databases">
        <authorList>
            <person name="Zhang X."/>
        </authorList>
    </citation>
    <scope>NUCLEOTIDE SEQUENCE</scope>
    <source>
        <strain evidence="1">BD1B2-1</strain>
    </source>
</reference>
<keyword evidence="2" id="KW-1185">Reference proteome</keyword>
<dbReference type="EMBL" id="JASJOU010000001">
    <property type="protein sequence ID" value="MDJ1500239.1"/>
    <property type="molecule type" value="Genomic_DNA"/>
</dbReference>
<dbReference type="RefSeq" id="WP_314509758.1">
    <property type="nucleotide sequence ID" value="NZ_JASJOU010000001.1"/>
</dbReference>
<sequence length="59" mass="6754">MDNPSLIQCAVTVDESFRPVISPILRKLKLTLQERQDLEDFLRILGTIPQRVNPPDLPL</sequence>
<name>A0AAE3R263_9BACT</name>